<reference evidence="1 2" key="1">
    <citation type="submission" date="2015-04" db="EMBL/GenBank/DDBJ databases">
        <title>Complete genome sequence of Schizopora paradoxa KUC8140, a cosmopolitan wood degrader in East Asia.</title>
        <authorList>
            <consortium name="DOE Joint Genome Institute"/>
            <person name="Min B."/>
            <person name="Park H."/>
            <person name="Jang Y."/>
            <person name="Kim J.-J."/>
            <person name="Kim K.H."/>
            <person name="Pangilinan J."/>
            <person name="Lipzen A."/>
            <person name="Riley R."/>
            <person name="Grigoriev I.V."/>
            <person name="Spatafora J.W."/>
            <person name="Choi I.-G."/>
        </authorList>
    </citation>
    <scope>NUCLEOTIDE SEQUENCE [LARGE SCALE GENOMIC DNA]</scope>
    <source>
        <strain evidence="1 2">KUC8140</strain>
    </source>
</reference>
<dbReference type="Proteomes" id="UP000053477">
    <property type="component" value="Unassembled WGS sequence"/>
</dbReference>
<dbReference type="EMBL" id="KQ085882">
    <property type="protein sequence ID" value="KLO20409.1"/>
    <property type="molecule type" value="Genomic_DNA"/>
</dbReference>
<accession>A0A0H2S9B0</accession>
<dbReference type="OrthoDB" id="3349961at2759"/>
<evidence type="ECO:0000313" key="1">
    <source>
        <dbReference type="EMBL" id="KLO20409.1"/>
    </source>
</evidence>
<gene>
    <name evidence="1" type="ORF">SCHPADRAFT_5497</name>
</gene>
<protein>
    <submittedName>
        <fullName evidence="1">Uncharacterized protein</fullName>
    </submittedName>
</protein>
<keyword evidence="2" id="KW-1185">Reference proteome</keyword>
<dbReference type="AlphaFoldDB" id="A0A0H2S9B0"/>
<evidence type="ECO:0000313" key="2">
    <source>
        <dbReference type="Proteomes" id="UP000053477"/>
    </source>
</evidence>
<name>A0A0H2S9B0_9AGAM</name>
<proteinExistence type="predicted"/>
<dbReference type="InParanoid" id="A0A0H2S9B0"/>
<sequence length="132" mass="15403">MFLLRRRDAPWEVVDTKEVQPVPTFYDDEDVNIVSLSENETRGTYVFELHKLRGKDANSVDWRKALVFARQRLLEEVQKRDYNCLLIEGWCITVLRRGKQHRLQIEYNGRGALANGKLESRDPPFIELLGAA</sequence>
<organism evidence="1 2">
    <name type="scientific">Schizopora paradoxa</name>
    <dbReference type="NCBI Taxonomy" id="27342"/>
    <lineage>
        <taxon>Eukaryota</taxon>
        <taxon>Fungi</taxon>
        <taxon>Dikarya</taxon>
        <taxon>Basidiomycota</taxon>
        <taxon>Agaricomycotina</taxon>
        <taxon>Agaricomycetes</taxon>
        <taxon>Hymenochaetales</taxon>
        <taxon>Schizoporaceae</taxon>
        <taxon>Schizopora</taxon>
    </lineage>
</organism>